<gene>
    <name evidence="10" type="ORF">g.1367</name>
</gene>
<organism evidence="10">
    <name type="scientific">Cuerna arida</name>
    <dbReference type="NCBI Taxonomy" id="1464854"/>
    <lineage>
        <taxon>Eukaryota</taxon>
        <taxon>Metazoa</taxon>
        <taxon>Ecdysozoa</taxon>
        <taxon>Arthropoda</taxon>
        <taxon>Hexapoda</taxon>
        <taxon>Insecta</taxon>
        <taxon>Pterygota</taxon>
        <taxon>Neoptera</taxon>
        <taxon>Paraneoptera</taxon>
        <taxon>Hemiptera</taxon>
        <taxon>Auchenorrhyncha</taxon>
        <taxon>Membracoidea</taxon>
        <taxon>Cicadellidae</taxon>
        <taxon>Cicadellinae</taxon>
        <taxon>Proconiini</taxon>
        <taxon>Cuerna</taxon>
    </lineage>
</organism>
<dbReference type="AlphaFoldDB" id="A0A1B6EK71"/>
<evidence type="ECO:0000256" key="5">
    <source>
        <dbReference type="ARBA" id="ARBA00022989"/>
    </source>
</evidence>
<feature type="compositionally biased region" description="Acidic residues" evidence="8">
    <location>
        <begin position="101"/>
        <end position="110"/>
    </location>
</feature>
<comment type="similarity">
    <text evidence="2">Belongs to the FAM174 family.</text>
</comment>
<keyword evidence="6 9" id="KW-0472">Membrane</keyword>
<sequence>MASNLPLNINENTVISPESKEKILVKNETMTTNNALAVNNMWTTQLDPNAFTTGFYIFAGLSSLIIVYFIFKAIRLRRRNYKVRRYGVIASREDVEMTPLENEDDDEDSTVFDISMKTQTRS</sequence>
<dbReference type="InterPro" id="IPR009565">
    <property type="entry name" value="FAM174-like"/>
</dbReference>
<evidence type="ECO:0000256" key="1">
    <source>
        <dbReference type="ARBA" id="ARBA00004479"/>
    </source>
</evidence>
<evidence type="ECO:0000256" key="9">
    <source>
        <dbReference type="SAM" id="Phobius"/>
    </source>
</evidence>
<dbReference type="PANTHER" id="PTHR28607:SF4">
    <property type="entry name" value="TRANSMEMBRANE PROTEIN"/>
    <property type="match status" value="1"/>
</dbReference>
<reference evidence="10" key="1">
    <citation type="submission" date="2015-11" db="EMBL/GenBank/DDBJ databases">
        <title>De novo transcriptome assembly of four potential Pierce s Disease insect vectors from Arizona vineyards.</title>
        <authorList>
            <person name="Tassone E.E."/>
        </authorList>
    </citation>
    <scope>NUCLEOTIDE SEQUENCE</scope>
</reference>
<dbReference type="EMBL" id="GECZ01031439">
    <property type="protein sequence ID" value="JAS38330.1"/>
    <property type="molecule type" value="Transcribed_RNA"/>
</dbReference>
<keyword evidence="5 9" id="KW-1133">Transmembrane helix</keyword>
<dbReference type="GO" id="GO:0016020">
    <property type="term" value="C:membrane"/>
    <property type="evidence" value="ECO:0007669"/>
    <property type="project" value="UniProtKB-SubCell"/>
</dbReference>
<name>A0A1B6EK71_9HEMI</name>
<keyword evidence="3 9" id="KW-0812">Transmembrane</keyword>
<evidence type="ECO:0000256" key="4">
    <source>
        <dbReference type="ARBA" id="ARBA00022729"/>
    </source>
</evidence>
<proteinExistence type="inferred from homology"/>
<evidence type="ECO:0000313" key="10">
    <source>
        <dbReference type="EMBL" id="JAS38330.1"/>
    </source>
</evidence>
<evidence type="ECO:0000256" key="7">
    <source>
        <dbReference type="ARBA" id="ARBA00023180"/>
    </source>
</evidence>
<keyword evidence="4" id="KW-0732">Signal</keyword>
<evidence type="ECO:0000256" key="2">
    <source>
        <dbReference type="ARBA" id="ARBA00006986"/>
    </source>
</evidence>
<evidence type="ECO:0000256" key="8">
    <source>
        <dbReference type="SAM" id="MobiDB-lite"/>
    </source>
</evidence>
<accession>A0A1B6EK71</accession>
<evidence type="ECO:0000256" key="6">
    <source>
        <dbReference type="ARBA" id="ARBA00023136"/>
    </source>
</evidence>
<protein>
    <submittedName>
        <fullName evidence="10">Uncharacterized protein</fullName>
    </submittedName>
</protein>
<comment type="subcellular location">
    <subcellularLocation>
        <location evidence="1">Membrane</location>
        <topology evidence="1">Single-pass type I membrane protein</topology>
    </subcellularLocation>
</comment>
<dbReference type="Pfam" id="PF06679">
    <property type="entry name" value="DUF1180"/>
    <property type="match status" value="1"/>
</dbReference>
<feature type="region of interest" description="Disordered" evidence="8">
    <location>
        <begin position="97"/>
        <end position="122"/>
    </location>
</feature>
<dbReference type="PANTHER" id="PTHR28607">
    <property type="entry name" value="EXPRESSED PROTEIN"/>
    <property type="match status" value="1"/>
</dbReference>
<keyword evidence="7" id="KW-0325">Glycoprotein</keyword>
<feature type="transmembrane region" description="Helical" evidence="9">
    <location>
        <begin position="50"/>
        <end position="71"/>
    </location>
</feature>
<evidence type="ECO:0000256" key="3">
    <source>
        <dbReference type="ARBA" id="ARBA00022692"/>
    </source>
</evidence>